<dbReference type="Proteomes" id="UP000595814">
    <property type="component" value="Chromosome"/>
</dbReference>
<gene>
    <name evidence="1" type="ORF">JFY71_11605</name>
</gene>
<organism evidence="1 2">
    <name type="scientific">Miniphocaeibacter halophilus</name>
    <dbReference type="NCBI Taxonomy" id="2931922"/>
    <lineage>
        <taxon>Bacteria</taxon>
        <taxon>Bacillati</taxon>
        <taxon>Bacillota</taxon>
        <taxon>Tissierellia</taxon>
        <taxon>Tissierellales</taxon>
        <taxon>Peptoniphilaceae</taxon>
        <taxon>Miniphocaeibacter</taxon>
    </lineage>
</organism>
<evidence type="ECO:0000313" key="2">
    <source>
        <dbReference type="Proteomes" id="UP000595814"/>
    </source>
</evidence>
<proteinExistence type="predicted"/>
<reference evidence="1 2" key="1">
    <citation type="journal article" date="2022" name="Int. J. Syst. Evol. Microbiol.">
        <title>Miniphocaeibacter halophilus sp. nov., an ammonium-tolerant acetate-producing bacterium isolated from a biogas system.</title>
        <authorList>
            <person name="Schnurer A."/>
            <person name="Singh A."/>
            <person name="Bi S."/>
            <person name="Qiao W."/>
            <person name="Westerholm M."/>
        </authorList>
    </citation>
    <scope>NUCLEOTIDE SEQUENCE [LARGE SCALE GENOMIC DNA]</scope>
    <source>
        <strain evidence="1 2">AMB_01</strain>
    </source>
</reference>
<accession>A0AC61MQP9</accession>
<evidence type="ECO:0000313" key="1">
    <source>
        <dbReference type="EMBL" id="QQK07900.1"/>
    </source>
</evidence>
<protein>
    <submittedName>
        <fullName evidence="1">Uncharacterized protein</fullName>
    </submittedName>
</protein>
<name>A0AC61MQP9_9FIRM</name>
<sequence length="148" mass="16754">MKKKIVLLILLLCFSLVGCKTQEEIYDDNDRIAKNVDSNLYLKNITNKEKNNYEAEFEKFTGLDTIFTIKSDEDSTIKMKSNVSVNNDDFKVVLVNSNKEVINLIEGNFEGEVELPLKNGTNKVKIVSKGSEGEVSLEVEENENISVR</sequence>
<keyword evidence="2" id="KW-1185">Reference proteome</keyword>
<dbReference type="EMBL" id="CP066744">
    <property type="protein sequence ID" value="QQK07900.1"/>
    <property type="molecule type" value="Genomic_DNA"/>
</dbReference>